<dbReference type="GO" id="GO:0016491">
    <property type="term" value="F:oxidoreductase activity"/>
    <property type="evidence" value="ECO:0007669"/>
    <property type="project" value="UniProtKB-KW"/>
</dbReference>
<evidence type="ECO:0000313" key="10">
    <source>
        <dbReference type="Proteomes" id="UP000193834"/>
    </source>
</evidence>
<sequence length="570" mass="63614">MAISMKFTTFGLMAALMVVLAGCTDDQASKESSTAALEQESMVKVNTVMASPVVDAKAYTIIAKKGMLPVHDDVTLPVWSFNQAIPGPELRVQVGDTVKIKLQNELEEPVSIHWHGYPVPNAMDGIPGVTQDAVAAGKEFVYEFKATIPGTYWYHSHQDSVNQLDKGLYGSFIVEDPNEQYDRDYTLMLDEWMSQTAVDSASEEKREEEGHAAMEGMDHGKEPQEQSHSSDMNHDEQQVNEGGHNNMNHGMTGQNEEQAADGEHEEGGMDHSGMNMMNMEGHDMSMYDLYTINGRTGDSTSKLMVKEGEKVRLRLINAGYITHRMHLHGHEFKVIALDGQPVNSPATISDQALAIAPGERIDIEFVANNPGSWWLEEHGSDERVKGMRTLIQYEGEEAADRSNADEVLPEFDPVLYGKQADTKFTLKQNYDQQVHMDLDTAMKDGEMVYTINGKVFPDTDRISVKKGEKVMVTFVNQSMTEDHPMHLHGHFFQVLSKNGKPLQGSPMIKDTLNVRPGETYVVAFEADNPGDWMFHCHDLHHASAGMVTDVQYKDYQSNYVPDPLVGNKPE</sequence>
<evidence type="ECO:0000256" key="4">
    <source>
        <dbReference type="SAM" id="MobiDB-lite"/>
    </source>
</evidence>
<evidence type="ECO:0000256" key="5">
    <source>
        <dbReference type="SAM" id="SignalP"/>
    </source>
</evidence>
<name>A0A1X7LX30_9BACL</name>
<dbReference type="PROSITE" id="PS00080">
    <property type="entry name" value="MULTICOPPER_OXIDASE2"/>
    <property type="match status" value="1"/>
</dbReference>
<dbReference type="Gene3D" id="2.60.40.420">
    <property type="entry name" value="Cupredoxins - blue copper proteins"/>
    <property type="match status" value="2"/>
</dbReference>
<dbReference type="InterPro" id="IPR002355">
    <property type="entry name" value="Cu_oxidase_Cu_BS"/>
</dbReference>
<organism evidence="9 10">
    <name type="scientific">Paenibacillus aquistagni</name>
    <dbReference type="NCBI Taxonomy" id="1852522"/>
    <lineage>
        <taxon>Bacteria</taxon>
        <taxon>Bacillati</taxon>
        <taxon>Bacillota</taxon>
        <taxon>Bacilli</taxon>
        <taxon>Bacillales</taxon>
        <taxon>Paenibacillaceae</taxon>
        <taxon>Paenibacillus</taxon>
    </lineage>
</organism>
<feature type="domain" description="Plastocyanin-like" evidence="8">
    <location>
        <begin position="72"/>
        <end position="178"/>
    </location>
</feature>
<dbReference type="PANTHER" id="PTHR11709">
    <property type="entry name" value="MULTI-COPPER OXIDASE"/>
    <property type="match status" value="1"/>
</dbReference>
<accession>A0A1X7LX30</accession>
<feature type="signal peptide" evidence="5">
    <location>
        <begin position="1"/>
        <end position="21"/>
    </location>
</feature>
<dbReference type="InterPro" id="IPR008972">
    <property type="entry name" value="Cupredoxin"/>
</dbReference>
<evidence type="ECO:0000256" key="2">
    <source>
        <dbReference type="ARBA" id="ARBA00023002"/>
    </source>
</evidence>
<dbReference type="GO" id="GO:0005507">
    <property type="term" value="F:copper ion binding"/>
    <property type="evidence" value="ECO:0007669"/>
    <property type="project" value="InterPro"/>
</dbReference>
<dbReference type="Proteomes" id="UP000193834">
    <property type="component" value="Unassembled WGS sequence"/>
</dbReference>
<keyword evidence="1" id="KW-0479">Metal-binding</keyword>
<dbReference type="InterPro" id="IPR001117">
    <property type="entry name" value="Cu-oxidase_2nd"/>
</dbReference>
<feature type="chain" id="PRO_5039231682" evidence="5">
    <location>
        <begin position="22"/>
        <end position="570"/>
    </location>
</feature>
<dbReference type="SUPFAM" id="SSF49503">
    <property type="entry name" value="Cupredoxins"/>
    <property type="match status" value="3"/>
</dbReference>
<keyword evidence="10" id="KW-1185">Reference proteome</keyword>
<gene>
    <name evidence="9" type="ORF">SAMN06295960_4704</name>
</gene>
<dbReference type="PROSITE" id="PS51257">
    <property type="entry name" value="PROKAR_LIPOPROTEIN"/>
    <property type="match status" value="1"/>
</dbReference>
<keyword evidence="2" id="KW-0560">Oxidoreductase</keyword>
<dbReference type="Pfam" id="PF07732">
    <property type="entry name" value="Cu-oxidase_3"/>
    <property type="match status" value="1"/>
</dbReference>
<dbReference type="Pfam" id="PF00394">
    <property type="entry name" value="Cu-oxidase"/>
    <property type="match status" value="1"/>
</dbReference>
<evidence type="ECO:0000259" key="6">
    <source>
        <dbReference type="Pfam" id="PF00394"/>
    </source>
</evidence>
<dbReference type="InterPro" id="IPR011706">
    <property type="entry name" value="Cu-oxidase_C"/>
</dbReference>
<dbReference type="InterPro" id="IPR011707">
    <property type="entry name" value="Cu-oxidase-like_N"/>
</dbReference>
<dbReference type="InterPro" id="IPR033138">
    <property type="entry name" value="Cu_oxidase_CS"/>
</dbReference>
<feature type="region of interest" description="Disordered" evidence="4">
    <location>
        <begin position="196"/>
        <end position="274"/>
    </location>
</feature>
<dbReference type="PANTHER" id="PTHR11709:SF394">
    <property type="entry name" value="FI03373P-RELATED"/>
    <property type="match status" value="1"/>
</dbReference>
<feature type="compositionally biased region" description="Low complexity" evidence="4">
    <location>
        <begin position="242"/>
        <end position="251"/>
    </location>
</feature>
<dbReference type="PROSITE" id="PS00079">
    <property type="entry name" value="MULTICOPPER_OXIDASE1"/>
    <property type="match status" value="1"/>
</dbReference>
<keyword evidence="5" id="KW-0732">Signal</keyword>
<dbReference type="EMBL" id="FXAZ01000009">
    <property type="protein sequence ID" value="SMG58411.1"/>
    <property type="molecule type" value="Genomic_DNA"/>
</dbReference>
<dbReference type="STRING" id="1852522.SAMN06295960_4704"/>
<reference evidence="9 10" key="1">
    <citation type="submission" date="2017-04" db="EMBL/GenBank/DDBJ databases">
        <authorList>
            <person name="Afonso C.L."/>
            <person name="Miller P.J."/>
            <person name="Scott M.A."/>
            <person name="Spackman E."/>
            <person name="Goraichik I."/>
            <person name="Dimitrov K.M."/>
            <person name="Suarez D.L."/>
            <person name="Swayne D.E."/>
        </authorList>
    </citation>
    <scope>NUCLEOTIDE SEQUENCE [LARGE SCALE GENOMIC DNA]</scope>
    <source>
        <strain evidence="9 10">11</strain>
    </source>
</reference>
<dbReference type="AlphaFoldDB" id="A0A1X7LX30"/>
<keyword evidence="3" id="KW-0186">Copper</keyword>
<proteinExistence type="predicted"/>
<evidence type="ECO:0000256" key="1">
    <source>
        <dbReference type="ARBA" id="ARBA00022723"/>
    </source>
</evidence>
<dbReference type="CDD" id="cd04202">
    <property type="entry name" value="CuRO_D2_2dMcoN_like"/>
    <property type="match status" value="2"/>
</dbReference>
<dbReference type="Pfam" id="PF07731">
    <property type="entry name" value="Cu-oxidase_2"/>
    <property type="match status" value="1"/>
</dbReference>
<feature type="compositionally biased region" description="Basic and acidic residues" evidence="4">
    <location>
        <begin position="202"/>
        <end position="225"/>
    </location>
</feature>
<dbReference type="CDD" id="cd13861">
    <property type="entry name" value="CuRO_1_CumA_like"/>
    <property type="match status" value="1"/>
</dbReference>
<feature type="domain" description="Plastocyanin-like" evidence="6">
    <location>
        <begin position="279"/>
        <end position="379"/>
    </location>
</feature>
<evidence type="ECO:0000256" key="3">
    <source>
        <dbReference type="ARBA" id="ARBA00023008"/>
    </source>
</evidence>
<dbReference type="InterPro" id="IPR045087">
    <property type="entry name" value="Cu-oxidase_fam"/>
</dbReference>
<protein>
    <submittedName>
        <fullName evidence="9">Multicopper oxidase</fullName>
    </submittedName>
</protein>
<evidence type="ECO:0000259" key="8">
    <source>
        <dbReference type="Pfam" id="PF07732"/>
    </source>
</evidence>
<evidence type="ECO:0000313" key="9">
    <source>
        <dbReference type="EMBL" id="SMG58411.1"/>
    </source>
</evidence>
<feature type="domain" description="Plastocyanin-like" evidence="7">
    <location>
        <begin position="432"/>
        <end position="553"/>
    </location>
</feature>
<evidence type="ECO:0000259" key="7">
    <source>
        <dbReference type="Pfam" id="PF07731"/>
    </source>
</evidence>